<organism evidence="2 3">
    <name type="scientific">Georgenia deserti</name>
    <dbReference type="NCBI Taxonomy" id="2093781"/>
    <lineage>
        <taxon>Bacteria</taxon>
        <taxon>Bacillati</taxon>
        <taxon>Actinomycetota</taxon>
        <taxon>Actinomycetes</taxon>
        <taxon>Micrococcales</taxon>
        <taxon>Bogoriellaceae</taxon>
        <taxon>Georgenia</taxon>
    </lineage>
</organism>
<reference evidence="3" key="1">
    <citation type="journal article" date="2019" name="Int. J. Syst. Evol. Microbiol.">
        <title>The Global Catalogue of Microorganisms (GCM) 10K type strain sequencing project: providing services to taxonomists for standard genome sequencing and annotation.</title>
        <authorList>
            <consortium name="The Broad Institute Genomics Platform"/>
            <consortium name="The Broad Institute Genome Sequencing Center for Infectious Disease"/>
            <person name="Wu L."/>
            <person name="Ma J."/>
        </authorList>
    </citation>
    <scope>NUCLEOTIDE SEQUENCE [LARGE SCALE GENOMIC DNA]</scope>
    <source>
        <strain evidence="3">JCM 17130</strain>
    </source>
</reference>
<evidence type="ECO:0000259" key="1">
    <source>
        <dbReference type="PROSITE" id="PS50801"/>
    </source>
</evidence>
<keyword evidence="3" id="KW-1185">Reference proteome</keyword>
<gene>
    <name evidence="2" type="ORF">ACFSE6_00255</name>
</gene>
<sequence length="109" mass="11990">MIEISVSRSAATLTVVGDLDLSERDRFPELLVRLAEIRYLTVDLCRARFVDSTGAAFLVALGHDVLDRGGEPVLRVTDESIVFVLEICGALALYEQHSCGNEPPHPHED</sequence>
<dbReference type="Pfam" id="PF01740">
    <property type="entry name" value="STAS"/>
    <property type="match status" value="1"/>
</dbReference>
<dbReference type="SUPFAM" id="SSF52091">
    <property type="entry name" value="SpoIIaa-like"/>
    <property type="match status" value="1"/>
</dbReference>
<evidence type="ECO:0000313" key="2">
    <source>
        <dbReference type="EMBL" id="MFD1716252.1"/>
    </source>
</evidence>
<dbReference type="InterPro" id="IPR002645">
    <property type="entry name" value="STAS_dom"/>
</dbReference>
<dbReference type="CDD" id="cd07043">
    <property type="entry name" value="STAS_anti-anti-sigma_factors"/>
    <property type="match status" value="1"/>
</dbReference>
<protein>
    <submittedName>
        <fullName evidence="2">STAS domain-containing protein</fullName>
    </submittedName>
</protein>
<feature type="domain" description="STAS" evidence="1">
    <location>
        <begin position="1"/>
        <end position="89"/>
    </location>
</feature>
<dbReference type="InterPro" id="IPR036513">
    <property type="entry name" value="STAS_dom_sf"/>
</dbReference>
<dbReference type="RefSeq" id="WP_388001703.1">
    <property type="nucleotide sequence ID" value="NZ_JBHUEE010000001.1"/>
</dbReference>
<comment type="caution">
    <text evidence="2">The sequence shown here is derived from an EMBL/GenBank/DDBJ whole genome shotgun (WGS) entry which is preliminary data.</text>
</comment>
<dbReference type="EMBL" id="JBHUEE010000001">
    <property type="protein sequence ID" value="MFD1716252.1"/>
    <property type="molecule type" value="Genomic_DNA"/>
</dbReference>
<name>A0ABW4KZN5_9MICO</name>
<accession>A0ABW4KZN5</accession>
<evidence type="ECO:0000313" key="3">
    <source>
        <dbReference type="Proteomes" id="UP001597277"/>
    </source>
</evidence>
<dbReference type="Proteomes" id="UP001597277">
    <property type="component" value="Unassembled WGS sequence"/>
</dbReference>
<proteinExistence type="predicted"/>
<dbReference type="PROSITE" id="PS50801">
    <property type="entry name" value="STAS"/>
    <property type="match status" value="1"/>
</dbReference>
<dbReference type="Gene3D" id="3.30.750.24">
    <property type="entry name" value="STAS domain"/>
    <property type="match status" value="1"/>
</dbReference>